<name>A0A9P4LZ72_9PEZI</name>
<dbReference type="PANTHER" id="PTHR43539:SF68">
    <property type="entry name" value="FLAVIN-BINDING MONOOXYGENASE-LIKE PROTEIN (AFU_ORTHOLOGUE AFUA_4G09220)"/>
    <property type="match status" value="1"/>
</dbReference>
<dbReference type="Gene3D" id="3.50.50.60">
    <property type="entry name" value="FAD/NAD(P)-binding domain"/>
    <property type="match status" value="2"/>
</dbReference>
<evidence type="ECO:0000313" key="2">
    <source>
        <dbReference type="EMBL" id="KAF2091048.1"/>
    </source>
</evidence>
<reference evidence="2" key="1">
    <citation type="journal article" date="2020" name="Stud. Mycol.">
        <title>101 Dothideomycetes genomes: a test case for predicting lifestyles and emergence of pathogens.</title>
        <authorList>
            <person name="Haridas S."/>
            <person name="Albert R."/>
            <person name="Binder M."/>
            <person name="Bloem J."/>
            <person name="Labutti K."/>
            <person name="Salamov A."/>
            <person name="Andreopoulos B."/>
            <person name="Baker S."/>
            <person name="Barry K."/>
            <person name="Bills G."/>
            <person name="Bluhm B."/>
            <person name="Cannon C."/>
            <person name="Castanera R."/>
            <person name="Culley D."/>
            <person name="Daum C."/>
            <person name="Ezra D."/>
            <person name="Gonzalez J."/>
            <person name="Henrissat B."/>
            <person name="Kuo A."/>
            <person name="Liang C."/>
            <person name="Lipzen A."/>
            <person name="Lutzoni F."/>
            <person name="Magnuson J."/>
            <person name="Mondo S."/>
            <person name="Nolan M."/>
            <person name="Ohm R."/>
            <person name="Pangilinan J."/>
            <person name="Park H.-J."/>
            <person name="Ramirez L."/>
            <person name="Alfaro M."/>
            <person name="Sun H."/>
            <person name="Tritt A."/>
            <person name="Yoshinaga Y."/>
            <person name="Zwiers L.-H."/>
            <person name="Turgeon B."/>
            <person name="Goodwin S."/>
            <person name="Spatafora J."/>
            <person name="Crous P."/>
            <person name="Grigoriev I."/>
        </authorList>
    </citation>
    <scope>NUCLEOTIDE SEQUENCE</scope>
    <source>
        <strain evidence="2">CBS 121410</strain>
    </source>
</reference>
<dbReference type="Proteomes" id="UP000799776">
    <property type="component" value="Unassembled WGS sequence"/>
</dbReference>
<gene>
    <name evidence="2" type="ORF">K490DRAFT_33620</name>
</gene>
<dbReference type="GO" id="GO:0050660">
    <property type="term" value="F:flavin adenine dinucleotide binding"/>
    <property type="evidence" value="ECO:0007669"/>
    <property type="project" value="TreeGrafter"/>
</dbReference>
<keyword evidence="3" id="KW-1185">Reference proteome</keyword>
<keyword evidence="1" id="KW-0560">Oxidoreductase</keyword>
<protein>
    <submittedName>
        <fullName evidence="2">FAD/NAD(P)-binding domain-containing protein</fullName>
    </submittedName>
</protein>
<dbReference type="GO" id="GO:0004497">
    <property type="term" value="F:monooxygenase activity"/>
    <property type="evidence" value="ECO:0007669"/>
    <property type="project" value="TreeGrafter"/>
</dbReference>
<dbReference type="InterPro" id="IPR036188">
    <property type="entry name" value="FAD/NAD-bd_sf"/>
</dbReference>
<comment type="caution">
    <text evidence="2">The sequence shown here is derived from an EMBL/GenBank/DDBJ whole genome shotgun (WGS) entry which is preliminary data.</text>
</comment>
<proteinExistence type="predicted"/>
<dbReference type="AlphaFoldDB" id="A0A9P4LZ72"/>
<sequence length="605" mass="67728">MNSVQYQTPAVPVANFSSPLPQYPLDRTVDHARKAAAAIQRLSSLNESHLMKDAILRDLYALTGTIRNFSGSKSVTATWKELSELHHLYDLAVVPGSSCIVSPVPTVAWVQADFTFKTRKDGFPPTECSGLIRVAPDADASWKIWLISTMLEKIEGVPDVDILHKRTPEQSVKERDENGPESGKDFFSCIIVGAGQAGISTAGRMKAAGVSHVCLEKNDELGGNWLNRYESFRLHTVKEYMHMPFSRNYLKDEPEFLASKDIVRGYARYVDWYGVNIWLSTTVEKADWNEEDSIWTVRMNRHGQKRTISGNHLIFAIGAGGQVPYTPDYPGREKFQGESLHSVVYKNSHAWKGKRGIIVGTANTAHDVAEDMLEAGLSSITMIQRSPTMIFPRSTYRAIMGDLYDENTDIQKQDRDTMATPLSITRPMAIDAVKHLADADPEIFDSLERVGFRTDRYPDPFYFLCERWGGHYFDVGGSAKIAAGLIKTHYGNTTSYTPTGLAFADGSTVDADVIVWCTGFEGNMRLAAMKIVGEEIGNRMENYFQVDREGELIGLCKPMVGQRNVWYVGSDIKACRYLTKFMALVIKADEMGNRMDVYRKTPVLE</sequence>
<accession>A0A9P4LZ72</accession>
<evidence type="ECO:0000313" key="3">
    <source>
        <dbReference type="Proteomes" id="UP000799776"/>
    </source>
</evidence>
<dbReference type="EMBL" id="ML978712">
    <property type="protein sequence ID" value="KAF2091048.1"/>
    <property type="molecule type" value="Genomic_DNA"/>
</dbReference>
<dbReference type="PANTHER" id="PTHR43539">
    <property type="entry name" value="FLAVIN-BINDING MONOOXYGENASE-LIKE PROTEIN (AFU_ORTHOLOGUE AFUA_4G09220)"/>
    <property type="match status" value="1"/>
</dbReference>
<dbReference type="InterPro" id="IPR050982">
    <property type="entry name" value="Auxin_biosynth/cation_transpt"/>
</dbReference>
<evidence type="ECO:0000256" key="1">
    <source>
        <dbReference type="ARBA" id="ARBA00023002"/>
    </source>
</evidence>
<organism evidence="2 3">
    <name type="scientific">Saccharata proteae CBS 121410</name>
    <dbReference type="NCBI Taxonomy" id="1314787"/>
    <lineage>
        <taxon>Eukaryota</taxon>
        <taxon>Fungi</taxon>
        <taxon>Dikarya</taxon>
        <taxon>Ascomycota</taxon>
        <taxon>Pezizomycotina</taxon>
        <taxon>Dothideomycetes</taxon>
        <taxon>Dothideomycetes incertae sedis</taxon>
        <taxon>Botryosphaeriales</taxon>
        <taxon>Saccharataceae</taxon>
        <taxon>Saccharata</taxon>
    </lineage>
</organism>
<dbReference type="OrthoDB" id="74360at2759"/>
<dbReference type="Pfam" id="PF13738">
    <property type="entry name" value="Pyr_redox_3"/>
    <property type="match status" value="1"/>
</dbReference>
<dbReference type="SUPFAM" id="SSF51905">
    <property type="entry name" value="FAD/NAD(P)-binding domain"/>
    <property type="match status" value="2"/>
</dbReference>